<evidence type="ECO:0000313" key="1">
    <source>
        <dbReference type="EMBL" id="TDG38194.1"/>
    </source>
</evidence>
<accession>A0A484AN43</accession>
<dbReference type="Proteomes" id="UP000295192">
    <property type="component" value="Unassembled WGS sequence"/>
</dbReference>
<gene>
    <name evidence="1" type="ORF">AWZ03_015384</name>
</gene>
<dbReference type="AlphaFoldDB" id="A0A484AN43"/>
<name>A0A484AN43_DRONA</name>
<feature type="non-terminal residue" evidence="1">
    <location>
        <position position="41"/>
    </location>
</feature>
<dbReference type="EMBL" id="LSRL02008524">
    <property type="protein sequence ID" value="TDG38194.1"/>
    <property type="molecule type" value="Genomic_DNA"/>
</dbReference>
<keyword evidence="2" id="KW-1185">Reference proteome</keyword>
<reference evidence="1 2" key="1">
    <citation type="journal article" date="2019" name="J. Hered.">
        <title>An Improved Genome Assembly for Drosophila navojoa, the Basal Species in the mojavensis Cluster.</title>
        <authorList>
            <person name="Vanderlinde T."/>
            <person name="Dupim E.G."/>
            <person name="Nazario-Yepiz N.O."/>
            <person name="Carvalho A.B."/>
        </authorList>
    </citation>
    <scope>NUCLEOTIDE SEQUENCE [LARGE SCALE GENOMIC DNA]</scope>
    <source>
        <strain evidence="1">Navoj_Jal97</strain>
        <tissue evidence="1">Whole organism</tissue>
    </source>
</reference>
<organism evidence="1 2">
    <name type="scientific">Drosophila navojoa</name>
    <name type="common">Fruit fly</name>
    <dbReference type="NCBI Taxonomy" id="7232"/>
    <lineage>
        <taxon>Eukaryota</taxon>
        <taxon>Metazoa</taxon>
        <taxon>Ecdysozoa</taxon>
        <taxon>Arthropoda</taxon>
        <taxon>Hexapoda</taxon>
        <taxon>Insecta</taxon>
        <taxon>Pterygota</taxon>
        <taxon>Neoptera</taxon>
        <taxon>Endopterygota</taxon>
        <taxon>Diptera</taxon>
        <taxon>Brachycera</taxon>
        <taxon>Muscomorpha</taxon>
        <taxon>Ephydroidea</taxon>
        <taxon>Drosophilidae</taxon>
        <taxon>Drosophila</taxon>
    </lineage>
</organism>
<protein>
    <submittedName>
        <fullName evidence="1">Uncharacterized protein</fullName>
    </submittedName>
</protein>
<evidence type="ECO:0000313" key="2">
    <source>
        <dbReference type="Proteomes" id="UP000295192"/>
    </source>
</evidence>
<comment type="caution">
    <text evidence="1">The sequence shown here is derived from an EMBL/GenBank/DDBJ whole genome shotgun (WGS) entry which is preliminary data.</text>
</comment>
<feature type="non-terminal residue" evidence="1">
    <location>
        <position position="1"/>
    </location>
</feature>
<proteinExistence type="predicted"/>
<sequence>THFPSPHYPGFEDMRRRVILALNNHHMVSEGPIGPLLPSML</sequence>